<keyword evidence="6" id="KW-1185">Reference proteome</keyword>
<dbReference type="Proteomes" id="UP000193427">
    <property type="component" value="Chromosome"/>
</dbReference>
<evidence type="ECO:0000256" key="1">
    <source>
        <dbReference type="ARBA" id="ARBA00023015"/>
    </source>
</evidence>
<gene>
    <name evidence="5" type="ORF">A4W93_25305</name>
</gene>
<dbReference type="InterPro" id="IPR050204">
    <property type="entry name" value="AraC_XylS_family_regulators"/>
</dbReference>
<dbReference type="SMART" id="SM00342">
    <property type="entry name" value="HTH_ARAC"/>
    <property type="match status" value="1"/>
</dbReference>
<dbReference type="InterPro" id="IPR009057">
    <property type="entry name" value="Homeodomain-like_sf"/>
</dbReference>
<dbReference type="PANTHER" id="PTHR46796">
    <property type="entry name" value="HTH-TYPE TRANSCRIPTIONAL ACTIVATOR RHAS-RELATED"/>
    <property type="match status" value="1"/>
</dbReference>
<evidence type="ECO:0000313" key="6">
    <source>
        <dbReference type="Proteomes" id="UP000193427"/>
    </source>
</evidence>
<dbReference type="Gene3D" id="1.10.10.60">
    <property type="entry name" value="Homeodomain-like"/>
    <property type="match status" value="1"/>
</dbReference>
<sequence length="295" mass="32684">MPVRDETVDDHGQSPILHTAFETERLDPMRLETADHLPIRAFRLLSPGPRRLSHRSCDDGNQQVHLLQIDAAVYLELDLPPGSRYRLWAERAEGLYVDNEPATVGAVFESALGGPLRIVSRHAFSLDLVSRRLPAVSGATPQAPSNLDADARQSVRQLLDVARSLWITPPTAPRRRSPASNVLEVVERVLAEQPYGTLHPSDFAQPAGISVRSLERALQRSYAMGPKRWITTTRLNTAHRHLSDPGPDDRTVAQIARRCGFQHAGRFSQAYRALFGDYPHDVLAPSTPHGSTGTR</sequence>
<feature type="domain" description="HTH araC/xylS-type" evidence="4">
    <location>
        <begin position="180"/>
        <end position="285"/>
    </location>
</feature>
<dbReference type="GO" id="GO:0043565">
    <property type="term" value="F:sequence-specific DNA binding"/>
    <property type="evidence" value="ECO:0007669"/>
    <property type="project" value="InterPro"/>
</dbReference>
<evidence type="ECO:0000256" key="3">
    <source>
        <dbReference type="ARBA" id="ARBA00023163"/>
    </source>
</evidence>
<keyword evidence="3" id="KW-0804">Transcription</keyword>
<dbReference type="AlphaFoldDB" id="A0A1W6LFB5"/>
<dbReference type="Pfam" id="PF12833">
    <property type="entry name" value="HTH_18"/>
    <property type="match status" value="1"/>
</dbReference>
<organism evidence="5 6">
    <name type="scientific">Piscinibacter gummiphilus</name>
    <dbReference type="NCBI Taxonomy" id="946333"/>
    <lineage>
        <taxon>Bacteria</taxon>
        <taxon>Pseudomonadati</taxon>
        <taxon>Pseudomonadota</taxon>
        <taxon>Betaproteobacteria</taxon>
        <taxon>Burkholderiales</taxon>
        <taxon>Sphaerotilaceae</taxon>
        <taxon>Piscinibacter</taxon>
    </lineage>
</organism>
<reference evidence="5 6" key="1">
    <citation type="submission" date="2016-04" db="EMBL/GenBank/DDBJ databases">
        <title>Complete genome sequence of natural rubber-degrading, novel Gram-negative bacterium, Rhizobacter gummiphilus strain NS21.</title>
        <authorList>
            <person name="Tabata M."/>
            <person name="Kasai D."/>
            <person name="Fukuda M."/>
        </authorList>
    </citation>
    <scope>NUCLEOTIDE SEQUENCE [LARGE SCALE GENOMIC DNA]</scope>
    <source>
        <strain evidence="5 6">NS21</strain>
    </source>
</reference>
<dbReference type="STRING" id="946333.A4W93_25305"/>
<name>A0A1W6LFB5_9BURK</name>
<accession>A0A1W6LFB5</accession>
<dbReference type="EMBL" id="CP015118">
    <property type="protein sequence ID" value="ARN22962.1"/>
    <property type="molecule type" value="Genomic_DNA"/>
</dbReference>
<keyword evidence="2" id="KW-0238">DNA-binding</keyword>
<dbReference type="InterPro" id="IPR018060">
    <property type="entry name" value="HTH_AraC"/>
</dbReference>
<dbReference type="SUPFAM" id="SSF46689">
    <property type="entry name" value="Homeodomain-like"/>
    <property type="match status" value="1"/>
</dbReference>
<keyword evidence="1" id="KW-0805">Transcription regulation</keyword>
<dbReference type="KEGG" id="rgu:A4W93_25305"/>
<dbReference type="GO" id="GO:0003700">
    <property type="term" value="F:DNA-binding transcription factor activity"/>
    <property type="evidence" value="ECO:0007669"/>
    <property type="project" value="InterPro"/>
</dbReference>
<evidence type="ECO:0000256" key="2">
    <source>
        <dbReference type="ARBA" id="ARBA00023125"/>
    </source>
</evidence>
<evidence type="ECO:0000313" key="5">
    <source>
        <dbReference type="EMBL" id="ARN22962.1"/>
    </source>
</evidence>
<protein>
    <recommendedName>
        <fullName evidence="4">HTH araC/xylS-type domain-containing protein</fullName>
    </recommendedName>
</protein>
<proteinExistence type="predicted"/>
<dbReference type="PROSITE" id="PS01124">
    <property type="entry name" value="HTH_ARAC_FAMILY_2"/>
    <property type="match status" value="1"/>
</dbReference>
<evidence type="ECO:0000259" key="4">
    <source>
        <dbReference type="PROSITE" id="PS01124"/>
    </source>
</evidence>